<accession>A0A2Z7C8P5</accession>
<evidence type="ECO:0000256" key="1">
    <source>
        <dbReference type="SAM" id="MobiDB-lite"/>
    </source>
</evidence>
<dbReference type="EMBL" id="KQ998145">
    <property type="protein sequence ID" value="KZV43274.1"/>
    <property type="molecule type" value="Genomic_DNA"/>
</dbReference>
<gene>
    <name evidence="2" type="ORF">F511_36015</name>
</gene>
<evidence type="ECO:0008006" key="4">
    <source>
        <dbReference type="Google" id="ProtNLM"/>
    </source>
</evidence>
<evidence type="ECO:0000313" key="3">
    <source>
        <dbReference type="Proteomes" id="UP000250235"/>
    </source>
</evidence>
<keyword evidence="3" id="KW-1185">Reference proteome</keyword>
<sequence length="664" mass="73452">MSPKKRGKIPKHSRASPAKSLGFLSRIPWPTTVESPASPFLISCISRLSLAHCASITMRRFFEPSAFDCCSPRRSSGLRKLLFLLQPFRCSSTLRSEAMVSPPVEVIGPIDHPSYFDNAFPTAIQNLLFPVHSRSNSDLLLSQSLFPHAVPAQFKSWPRVSAKWVDWVDRLHPRFGLPLIGPDSPYLLDDPSAPQLAPLRYCFPSYRAVVKQYETSFDEPSVTEHIMFLWVLVCQYVCCPISGKPSAEYLPLACSLSTVKVYNLAAMLLGSFYQGMNSCVANNPLSRLGFLIVDCIGCRPSFAAKANVGWSFEFYNPAIFSRQYGLSQVIPHSVLYYPLDILHLGSEIESGRFSKATVELSSTVPSLFLNPIHIYAPEDVSSFIAWWPPRCAVLAPAFSYPSGKKPAASVGKSVEPSSAEVKAKKRKISSAPSRPPQRSRGWKYSTRSSSRLVSHFSNTDADPIDLVSSSPISDEGEGDGEGDSTPHVSPPAYEDEPIDDHFLQGQDAGLAPESDPPSIPLLQELEGPSSDVDLSFVDVEASTPSQLAKSFPSAESHSYARTAVRNFLELGLHQLGESQRLDMISAVSILKASPEISSEHHLLDRIATIFSDSDAAQTRLTSLMAKREDFHNKRRRAEVMEQENLYVRDQIRHLTVEYDAKKAK</sequence>
<dbReference type="OrthoDB" id="1300289at2759"/>
<protein>
    <recommendedName>
        <fullName evidence="4">Aminotransferase-like plant mobile domain-containing protein</fullName>
    </recommendedName>
</protein>
<feature type="compositionally biased region" description="Polar residues" evidence="1">
    <location>
        <begin position="445"/>
        <end position="460"/>
    </location>
</feature>
<evidence type="ECO:0000313" key="2">
    <source>
        <dbReference type="EMBL" id="KZV43274.1"/>
    </source>
</evidence>
<feature type="compositionally biased region" description="Low complexity" evidence="1">
    <location>
        <begin position="429"/>
        <end position="439"/>
    </location>
</feature>
<feature type="region of interest" description="Disordered" evidence="1">
    <location>
        <begin position="406"/>
        <end position="525"/>
    </location>
</feature>
<proteinExistence type="predicted"/>
<dbReference type="Proteomes" id="UP000250235">
    <property type="component" value="Unassembled WGS sequence"/>
</dbReference>
<reference evidence="2 3" key="1">
    <citation type="journal article" date="2015" name="Proc. Natl. Acad. Sci. U.S.A.">
        <title>The resurrection genome of Boea hygrometrica: A blueprint for survival of dehydration.</title>
        <authorList>
            <person name="Xiao L."/>
            <person name="Yang G."/>
            <person name="Zhang L."/>
            <person name="Yang X."/>
            <person name="Zhao S."/>
            <person name="Ji Z."/>
            <person name="Zhou Q."/>
            <person name="Hu M."/>
            <person name="Wang Y."/>
            <person name="Chen M."/>
            <person name="Xu Y."/>
            <person name="Jin H."/>
            <person name="Xiao X."/>
            <person name="Hu G."/>
            <person name="Bao F."/>
            <person name="Hu Y."/>
            <person name="Wan P."/>
            <person name="Li L."/>
            <person name="Deng X."/>
            <person name="Kuang T."/>
            <person name="Xiang C."/>
            <person name="Zhu J.K."/>
            <person name="Oliver M.J."/>
            <person name="He Y."/>
        </authorList>
    </citation>
    <scope>NUCLEOTIDE SEQUENCE [LARGE SCALE GENOMIC DNA]</scope>
    <source>
        <strain evidence="3">cv. XS01</strain>
    </source>
</reference>
<name>A0A2Z7C8P5_9LAMI</name>
<organism evidence="2 3">
    <name type="scientific">Dorcoceras hygrometricum</name>
    <dbReference type="NCBI Taxonomy" id="472368"/>
    <lineage>
        <taxon>Eukaryota</taxon>
        <taxon>Viridiplantae</taxon>
        <taxon>Streptophyta</taxon>
        <taxon>Embryophyta</taxon>
        <taxon>Tracheophyta</taxon>
        <taxon>Spermatophyta</taxon>
        <taxon>Magnoliopsida</taxon>
        <taxon>eudicotyledons</taxon>
        <taxon>Gunneridae</taxon>
        <taxon>Pentapetalae</taxon>
        <taxon>asterids</taxon>
        <taxon>lamiids</taxon>
        <taxon>Lamiales</taxon>
        <taxon>Gesneriaceae</taxon>
        <taxon>Didymocarpoideae</taxon>
        <taxon>Trichosporeae</taxon>
        <taxon>Loxocarpinae</taxon>
        <taxon>Dorcoceras</taxon>
    </lineage>
</organism>
<dbReference type="AlphaFoldDB" id="A0A2Z7C8P5"/>